<name>A0ACC2T687_9FUNG</name>
<keyword evidence="2" id="KW-1185">Reference proteome</keyword>
<comment type="caution">
    <text evidence="1">The sequence shown here is derived from an EMBL/GenBank/DDBJ whole genome shotgun (WGS) entry which is preliminary data.</text>
</comment>
<proteinExistence type="predicted"/>
<evidence type="ECO:0000313" key="1">
    <source>
        <dbReference type="EMBL" id="KAJ9069981.1"/>
    </source>
</evidence>
<accession>A0ACC2T687</accession>
<gene>
    <name evidence="1" type="ORF">DSO57_1013090</name>
</gene>
<organism evidence="1 2">
    <name type="scientific">Entomophthora muscae</name>
    <dbReference type="NCBI Taxonomy" id="34485"/>
    <lineage>
        <taxon>Eukaryota</taxon>
        <taxon>Fungi</taxon>
        <taxon>Fungi incertae sedis</taxon>
        <taxon>Zoopagomycota</taxon>
        <taxon>Entomophthoromycotina</taxon>
        <taxon>Entomophthoromycetes</taxon>
        <taxon>Entomophthorales</taxon>
        <taxon>Entomophthoraceae</taxon>
        <taxon>Entomophthora</taxon>
    </lineage>
</organism>
<sequence length="106" mass="11486">MYGIFGLIAFVFAVAPAPSEIDDRICKIYNGGNNPACTTTFNNDPESIAHFGALKKKVISVCKGTDGTSLKFDDETRTFKSVLPNDVFESMTLDGNEKVISTVCIL</sequence>
<dbReference type="EMBL" id="QTSX02003598">
    <property type="protein sequence ID" value="KAJ9069981.1"/>
    <property type="molecule type" value="Genomic_DNA"/>
</dbReference>
<protein>
    <submittedName>
        <fullName evidence="1">Uncharacterized protein</fullName>
    </submittedName>
</protein>
<reference evidence="1" key="1">
    <citation type="submission" date="2022-04" db="EMBL/GenBank/DDBJ databases">
        <title>Genome of the entomopathogenic fungus Entomophthora muscae.</title>
        <authorList>
            <person name="Elya C."/>
            <person name="Lovett B.R."/>
            <person name="Lee E."/>
            <person name="Macias A.M."/>
            <person name="Hajek A.E."/>
            <person name="De Bivort B.L."/>
            <person name="Kasson M.T."/>
            <person name="De Fine Licht H.H."/>
            <person name="Stajich J.E."/>
        </authorList>
    </citation>
    <scope>NUCLEOTIDE SEQUENCE</scope>
    <source>
        <strain evidence="1">Berkeley</strain>
    </source>
</reference>
<dbReference type="Proteomes" id="UP001165960">
    <property type="component" value="Unassembled WGS sequence"/>
</dbReference>
<evidence type="ECO:0000313" key="2">
    <source>
        <dbReference type="Proteomes" id="UP001165960"/>
    </source>
</evidence>